<evidence type="ECO:0000256" key="1">
    <source>
        <dbReference type="SAM" id="Coils"/>
    </source>
</evidence>
<gene>
    <name evidence="3" type="ORF">N0B48_17450</name>
</gene>
<reference evidence="3 4" key="1">
    <citation type="submission" date="2022-09" db="EMBL/GenBank/DDBJ databases">
        <title>Chryseobacterium oleae sp.nov., isolated from the inter-root soil of Pyrola calliantha H. Andr. in Tibet.</title>
        <authorList>
            <person name="Li Z."/>
        </authorList>
    </citation>
    <scope>NUCLEOTIDE SEQUENCE [LARGE SCALE GENOMIC DNA]</scope>
    <source>
        <strain evidence="4">pc1-10</strain>
    </source>
</reference>
<evidence type="ECO:0008006" key="5">
    <source>
        <dbReference type="Google" id="ProtNLM"/>
    </source>
</evidence>
<evidence type="ECO:0000313" key="3">
    <source>
        <dbReference type="EMBL" id="MCT2563677.1"/>
    </source>
</evidence>
<organism evidence="3 4">
    <name type="scientific">Chryseobacterium herbae</name>
    <dbReference type="NCBI Taxonomy" id="2976476"/>
    <lineage>
        <taxon>Bacteria</taxon>
        <taxon>Pseudomonadati</taxon>
        <taxon>Bacteroidota</taxon>
        <taxon>Flavobacteriia</taxon>
        <taxon>Flavobacteriales</taxon>
        <taxon>Weeksellaceae</taxon>
        <taxon>Chryseobacterium group</taxon>
        <taxon>Chryseobacterium</taxon>
    </lineage>
</organism>
<evidence type="ECO:0000256" key="2">
    <source>
        <dbReference type="SAM" id="SignalP"/>
    </source>
</evidence>
<keyword evidence="1" id="KW-0175">Coiled coil</keyword>
<name>A0ABT2IXX4_9FLAO</name>
<proteinExistence type="predicted"/>
<protein>
    <recommendedName>
        <fullName evidence="5">Peptidase S74 domain-containing protein</fullName>
    </recommendedName>
</protein>
<accession>A0ABT2IXX4</accession>
<comment type="caution">
    <text evidence="3">The sequence shown here is derived from an EMBL/GenBank/DDBJ whole genome shotgun (WGS) entry which is preliminary data.</text>
</comment>
<feature type="signal peptide" evidence="2">
    <location>
        <begin position="1"/>
        <end position="25"/>
    </location>
</feature>
<dbReference type="RefSeq" id="WP_259840217.1">
    <property type="nucleotide sequence ID" value="NZ_JAOAMU010000006.1"/>
</dbReference>
<evidence type="ECO:0000313" key="4">
    <source>
        <dbReference type="Proteomes" id="UP001525566"/>
    </source>
</evidence>
<keyword evidence="2" id="KW-0732">Signal</keyword>
<sequence length="366" mass="40709">MKKQHTKLQILLVGISLSLFSYTNAQNAASNDSRDDLINEPGWSWTIDDNNNQTGDGFRWWNNGGNNSTDLMMQLTEAKNLSLFGNLNFNNSKNKIGIHHNTDVFNSYSWIELMGNEPNRVGTLAMGGKAVEIFVNSSTTGYGQPALSINSDGQITLGHLGGTIKEADIVNLDELLGYNDLRFDANGDRKHELTITGDTFETEIKKVIFDYGVGNDLAQVSINTDKQVTNAALTIAGATYIGAKAELAAAGSLAKFKPEYLTKYSLWVEKGIVSEDFAFASVATWKDEVFHPDYHLKSLEEVKAHIEQNRHLPDVPSEKNIKENGYTAHQMNMIFMQKIEELTLHVISLNERIKKLEGEANGFKNK</sequence>
<keyword evidence="4" id="KW-1185">Reference proteome</keyword>
<dbReference type="EMBL" id="JAOAMU010000006">
    <property type="protein sequence ID" value="MCT2563677.1"/>
    <property type="molecule type" value="Genomic_DNA"/>
</dbReference>
<feature type="chain" id="PRO_5045134568" description="Peptidase S74 domain-containing protein" evidence="2">
    <location>
        <begin position="26"/>
        <end position="366"/>
    </location>
</feature>
<feature type="coiled-coil region" evidence="1">
    <location>
        <begin position="339"/>
        <end position="366"/>
    </location>
</feature>
<dbReference type="Proteomes" id="UP001525566">
    <property type="component" value="Unassembled WGS sequence"/>
</dbReference>